<dbReference type="Proteomes" id="UP000198756">
    <property type="component" value="Unassembled WGS sequence"/>
</dbReference>
<reference evidence="8" key="1">
    <citation type="submission" date="2016-10" db="EMBL/GenBank/DDBJ databases">
        <authorList>
            <person name="Varghese N."/>
            <person name="Submissions S."/>
        </authorList>
    </citation>
    <scope>NUCLEOTIDE SEQUENCE [LARGE SCALE GENOMIC DNA]</scope>
    <source>
        <strain evidence="8">DSM 22703</strain>
    </source>
</reference>
<evidence type="ECO:0000256" key="5">
    <source>
        <dbReference type="ARBA" id="ARBA00023136"/>
    </source>
</evidence>
<dbReference type="PANTHER" id="PTHR38344">
    <property type="entry name" value="UPF0753 PROTEIN AQ_863"/>
    <property type="match status" value="1"/>
</dbReference>
<evidence type="ECO:0000313" key="7">
    <source>
        <dbReference type="EMBL" id="SDA50798.1"/>
    </source>
</evidence>
<feature type="binding site" evidence="6">
    <location>
        <position position="502"/>
    </location>
    <ligand>
        <name>Zn(2+)</name>
        <dbReference type="ChEBI" id="CHEBI:29105"/>
    </ligand>
</feature>
<evidence type="ECO:0000256" key="6">
    <source>
        <dbReference type="HAMAP-Rule" id="MF_01871"/>
    </source>
</evidence>
<dbReference type="EMBL" id="FMXE01000005">
    <property type="protein sequence ID" value="SDA50798.1"/>
    <property type="molecule type" value="Genomic_DNA"/>
</dbReference>
<keyword evidence="2 6" id="KW-1003">Cell membrane</keyword>
<feature type="binding site" evidence="6">
    <location>
        <position position="333"/>
    </location>
    <ligand>
        <name>Zn(2+)</name>
        <dbReference type="ChEBI" id="CHEBI:29105"/>
    </ligand>
</feature>
<evidence type="ECO:0000256" key="4">
    <source>
        <dbReference type="ARBA" id="ARBA00022833"/>
    </source>
</evidence>
<evidence type="ECO:0000256" key="1">
    <source>
        <dbReference type="ARBA" id="ARBA00022448"/>
    </source>
</evidence>
<dbReference type="STRING" id="279824.SAMN03080617_00754"/>
<proteinExistence type="inferred from homology"/>
<name>A0A1G5VYI9_9BACT</name>
<dbReference type="GO" id="GO:0008270">
    <property type="term" value="F:zinc ion binding"/>
    <property type="evidence" value="ECO:0007669"/>
    <property type="project" value="UniProtKB-UniRule"/>
</dbReference>
<dbReference type="Pfam" id="PF10070">
    <property type="entry name" value="DabA"/>
    <property type="match status" value="1"/>
</dbReference>
<dbReference type="GO" id="GO:0005886">
    <property type="term" value="C:plasma membrane"/>
    <property type="evidence" value="ECO:0007669"/>
    <property type="project" value="UniProtKB-SubCell"/>
</dbReference>
<keyword evidence="5 6" id="KW-0472">Membrane</keyword>
<comment type="function">
    <text evidence="6">Part of an energy-coupled inorganic carbon pump.</text>
</comment>
<comment type="subunit">
    <text evidence="6">Forms a complex with DabB.</text>
</comment>
<feature type="binding site" evidence="6">
    <location>
        <position position="335"/>
    </location>
    <ligand>
        <name>Zn(2+)</name>
        <dbReference type="ChEBI" id="CHEBI:29105"/>
    </ligand>
</feature>
<dbReference type="HAMAP" id="MF_01871">
    <property type="entry name" value="DabA"/>
    <property type="match status" value="1"/>
</dbReference>
<comment type="cofactor">
    <cofactor evidence="6">
        <name>Zn(2+)</name>
        <dbReference type="ChEBI" id="CHEBI:29105"/>
    </cofactor>
</comment>
<organism evidence="7 8">
    <name type="scientific">Algoriphagus alkaliphilus</name>
    <dbReference type="NCBI Taxonomy" id="279824"/>
    <lineage>
        <taxon>Bacteria</taxon>
        <taxon>Pseudomonadati</taxon>
        <taxon>Bacteroidota</taxon>
        <taxon>Cytophagia</taxon>
        <taxon>Cytophagales</taxon>
        <taxon>Cyclobacteriaceae</taxon>
        <taxon>Algoriphagus</taxon>
    </lineage>
</organism>
<dbReference type="InterPro" id="IPR018752">
    <property type="entry name" value="DabA"/>
</dbReference>
<protein>
    <recommendedName>
        <fullName evidence="6">Probable inorganic carbon transporter subunit DabA</fullName>
    </recommendedName>
</protein>
<dbReference type="PANTHER" id="PTHR38344:SF1">
    <property type="entry name" value="INORGANIC CARBON TRANSPORTER SUBUNIT DABA-RELATED"/>
    <property type="match status" value="1"/>
</dbReference>
<evidence type="ECO:0000256" key="2">
    <source>
        <dbReference type="ARBA" id="ARBA00022475"/>
    </source>
</evidence>
<comment type="subcellular location">
    <subcellularLocation>
        <location evidence="6">Cell membrane</location>
        <topology evidence="6">Peripheral membrane protein</topology>
    </subcellularLocation>
</comment>
<gene>
    <name evidence="6" type="primary">dabA</name>
    <name evidence="7" type="ORF">SAMN03080617_00754</name>
</gene>
<dbReference type="AlphaFoldDB" id="A0A1G5VYI9"/>
<keyword evidence="4 6" id="KW-0862">Zinc</keyword>
<evidence type="ECO:0000313" key="8">
    <source>
        <dbReference type="Proteomes" id="UP000198756"/>
    </source>
</evidence>
<evidence type="ECO:0000256" key="3">
    <source>
        <dbReference type="ARBA" id="ARBA00022723"/>
    </source>
</evidence>
<accession>A0A1G5VYI9</accession>
<keyword evidence="8" id="KW-1185">Reference proteome</keyword>
<feature type="binding site" evidence="6">
    <location>
        <position position="517"/>
    </location>
    <ligand>
        <name>Zn(2+)</name>
        <dbReference type="ChEBI" id="CHEBI:29105"/>
    </ligand>
</feature>
<sequence>MNSHLMHHAFGLGEILHELRHFLPAQAPLKDFVHHNTLHAFQHLPFHQGLKQAKTQLGYQGYLPLEAYRDLFRSSKIKGQLLKNLLEDHFGLAAANDWAVKLLDQDYQEVSGAKVGSLRNHWKSDYHFNLDKVTHPFLFRILAAYLDQGISIWSFPVEAKGFLDAIKVIQTQSFSSIIKSKRALDLLFDPQLSLEKLLDILVGDPQSYGWYLFDQQFAHAGWSGMVSVLESQPESLLDFKKICLEDVIKFECLLEIDALDQKFGENWIPIGHRFPFKTKDLFENNPFNELDLVLQCWQEAYEWSYYDEVLAGISAVRPQSKASGIPSFQALFCIDDRECSTRRHLEYIDPECATYGTPGFFNVEFYFQPEFGKFHTKSCPAPVTPKFLIKEIASHKILVRDPHFNQKSHSLVRGWVSAQTLGFLSAVKLVGNILRPSSSALEVSSFKHMDPSGTLSIEYKGLMEEGLQVGFKVEEMTDRVEGLLRSIGLIDGFSPLVYLIGHGASSINNTHYAGYDCGACCGRPGSVNARVAAAMANHPMVREQLLTRGIEIPVSTQFLGGLHDTTKDEIAYFDEYLLSAFNTQLHQGNKGKFGKALGFNALERSRRFDTLKPNKSVGRLHEEIKKRAFSLFEPRPEYNHATNALCIISRKSTIKGLFFDRRAFLNSYDYRKDPEGKALTKILGAAAPVCGGINLEYYFSRMDPDKLGAGTKLPHNVMGLIGVANGADGDLRTGLPYQMVEIHDPIRLLMIVEQDPAVVMKVLQANPGTYEWVKNYWIHLVVIDPFTGTFLRYRDEGFEAYQPESKIEHLDHLQDKLLSSKENLPVYLIDSL</sequence>
<dbReference type="RefSeq" id="WP_245693163.1">
    <property type="nucleotide sequence ID" value="NZ_FMXE01000005.1"/>
</dbReference>
<keyword evidence="3 6" id="KW-0479">Metal-binding</keyword>
<keyword evidence="1 6" id="KW-0813">Transport</keyword>
<comment type="similarity">
    <text evidence="6">Belongs to the inorganic carbon transporter (TC 9.A.2) DabA family.</text>
</comment>